<evidence type="ECO:0000313" key="3">
    <source>
        <dbReference type="Proteomes" id="UP000244180"/>
    </source>
</evidence>
<sequence>MEERIERLNAYLRGWIGYFRLIDTPSPLQSLDEWIRRQLLMCLLKQWKRPKAIRRNLITLGLPTEWAKMLSGSRKGYWRRALSPQMNKATGLAYWRERGLFSLADLYAVLRQSL</sequence>
<keyword evidence="2" id="KW-0548">Nucleotidyltransferase</keyword>
<comment type="caution">
    <text evidence="2">The sequence shown here is derived from an EMBL/GenBank/DDBJ whole genome shotgun (WGS) entry which is preliminary data.</text>
</comment>
<proteinExistence type="predicted"/>
<evidence type="ECO:0000313" key="2">
    <source>
        <dbReference type="EMBL" id="PTQ53903.1"/>
    </source>
</evidence>
<dbReference type="GO" id="GO:0003964">
    <property type="term" value="F:RNA-directed DNA polymerase activity"/>
    <property type="evidence" value="ECO:0007669"/>
    <property type="project" value="UniProtKB-KW"/>
</dbReference>
<dbReference type="AlphaFoldDB" id="A0A2T5GCI3"/>
<reference evidence="2 3" key="1">
    <citation type="submission" date="2017-08" db="EMBL/GenBank/DDBJ databases">
        <title>Burning lignite coal seam in the remote Altai Mountains harbors a hydrogen-driven thermophilic microbial community.</title>
        <authorList>
            <person name="Kadnikov V.V."/>
            <person name="Mardanov A.V."/>
            <person name="Ivasenko D."/>
            <person name="Beletsky A.V."/>
            <person name="Karnachuk O.V."/>
            <person name="Ravin N.V."/>
        </authorList>
    </citation>
    <scope>NUCLEOTIDE SEQUENCE [LARGE SCALE GENOMIC DNA]</scope>
    <source>
        <strain evidence="2">AL33</strain>
    </source>
</reference>
<keyword evidence="2" id="KW-0695">RNA-directed DNA polymerase</keyword>
<feature type="domain" description="Group II intron maturase-specific" evidence="1">
    <location>
        <begin position="1"/>
        <end position="54"/>
    </location>
</feature>
<dbReference type="Pfam" id="PF08388">
    <property type="entry name" value="GIIM"/>
    <property type="match status" value="1"/>
</dbReference>
<name>A0A2T5GCI3_HYDSH</name>
<gene>
    <name evidence="2" type="ORF">HSCHL_1277</name>
</gene>
<dbReference type="Proteomes" id="UP000244180">
    <property type="component" value="Unassembled WGS sequence"/>
</dbReference>
<dbReference type="InterPro" id="IPR013597">
    <property type="entry name" value="Mat_intron_G2"/>
</dbReference>
<dbReference type="EMBL" id="PEBV01000009">
    <property type="protein sequence ID" value="PTQ53903.1"/>
    <property type="molecule type" value="Genomic_DNA"/>
</dbReference>
<protein>
    <submittedName>
        <fullName evidence="2">Retron-type RNA-directed DNA polymerase</fullName>
    </submittedName>
</protein>
<keyword evidence="2" id="KW-0808">Transferase</keyword>
<accession>A0A2T5GCI3</accession>
<evidence type="ECO:0000259" key="1">
    <source>
        <dbReference type="Pfam" id="PF08388"/>
    </source>
</evidence>
<organism evidence="2 3">
    <name type="scientific">Hydrogenibacillus schlegelii</name>
    <name type="common">Bacillus schlegelii</name>
    <dbReference type="NCBI Taxonomy" id="1484"/>
    <lineage>
        <taxon>Bacteria</taxon>
        <taxon>Bacillati</taxon>
        <taxon>Bacillota</taxon>
        <taxon>Bacilli</taxon>
        <taxon>Bacillales</taxon>
        <taxon>Bacillales Family X. Incertae Sedis</taxon>
        <taxon>Hydrogenibacillus</taxon>
    </lineage>
</organism>